<evidence type="ECO:0000313" key="3">
    <source>
        <dbReference type="EMBL" id="GEU61903.1"/>
    </source>
</evidence>
<reference evidence="3" key="1">
    <citation type="journal article" date="2019" name="Sci. Rep.">
        <title>Draft genome of Tanacetum cinerariifolium, the natural source of mosquito coil.</title>
        <authorList>
            <person name="Yamashiro T."/>
            <person name="Shiraishi A."/>
            <person name="Satake H."/>
            <person name="Nakayama K."/>
        </authorList>
    </citation>
    <scope>NUCLEOTIDE SEQUENCE</scope>
</reference>
<name>A0A6L2LJB6_TANCI</name>
<feature type="signal peptide" evidence="2">
    <location>
        <begin position="1"/>
        <end position="27"/>
    </location>
</feature>
<sequence length="92" mass="10173">MSLALMKLVMAIRFMIVTMVLPKLVRMIDVNMNDATETGDDDKTDGCKKDDSLARDGDSRVHDGKNDATDMDNVHGVIDDTENEGSKKITEN</sequence>
<evidence type="ECO:0000256" key="1">
    <source>
        <dbReference type="SAM" id="MobiDB-lite"/>
    </source>
</evidence>
<dbReference type="EMBL" id="BKCJ010004580">
    <property type="protein sequence ID" value="GEU61903.1"/>
    <property type="molecule type" value="Genomic_DNA"/>
</dbReference>
<proteinExistence type="predicted"/>
<feature type="compositionally biased region" description="Basic and acidic residues" evidence="1">
    <location>
        <begin position="44"/>
        <end position="68"/>
    </location>
</feature>
<accession>A0A6L2LJB6</accession>
<keyword evidence="2" id="KW-0732">Signal</keyword>
<evidence type="ECO:0000256" key="2">
    <source>
        <dbReference type="SAM" id="SignalP"/>
    </source>
</evidence>
<feature type="chain" id="PRO_5026673648" evidence="2">
    <location>
        <begin position="28"/>
        <end position="92"/>
    </location>
</feature>
<feature type="region of interest" description="Disordered" evidence="1">
    <location>
        <begin position="34"/>
        <end position="92"/>
    </location>
</feature>
<comment type="caution">
    <text evidence="3">The sequence shown here is derived from an EMBL/GenBank/DDBJ whole genome shotgun (WGS) entry which is preliminary data.</text>
</comment>
<organism evidence="3">
    <name type="scientific">Tanacetum cinerariifolium</name>
    <name type="common">Dalmatian daisy</name>
    <name type="synonym">Chrysanthemum cinerariifolium</name>
    <dbReference type="NCBI Taxonomy" id="118510"/>
    <lineage>
        <taxon>Eukaryota</taxon>
        <taxon>Viridiplantae</taxon>
        <taxon>Streptophyta</taxon>
        <taxon>Embryophyta</taxon>
        <taxon>Tracheophyta</taxon>
        <taxon>Spermatophyta</taxon>
        <taxon>Magnoliopsida</taxon>
        <taxon>eudicotyledons</taxon>
        <taxon>Gunneridae</taxon>
        <taxon>Pentapetalae</taxon>
        <taxon>asterids</taxon>
        <taxon>campanulids</taxon>
        <taxon>Asterales</taxon>
        <taxon>Asteraceae</taxon>
        <taxon>Asteroideae</taxon>
        <taxon>Anthemideae</taxon>
        <taxon>Anthemidinae</taxon>
        <taxon>Tanacetum</taxon>
    </lineage>
</organism>
<gene>
    <name evidence="3" type="ORF">Tci_033881</name>
</gene>
<dbReference type="AlphaFoldDB" id="A0A6L2LJB6"/>
<protein>
    <submittedName>
        <fullName evidence="3">Uncharacterized protein</fullName>
    </submittedName>
</protein>